<evidence type="ECO:0000313" key="2">
    <source>
        <dbReference type="EMBL" id="MEE1674362.1"/>
    </source>
</evidence>
<dbReference type="Pfam" id="PF02754">
    <property type="entry name" value="CCG"/>
    <property type="match status" value="2"/>
</dbReference>
<reference evidence="2 3" key="2">
    <citation type="submission" date="2023-12" db="EMBL/GenBank/DDBJ databases">
        <authorList>
            <consortium name="Cladostephus spongiosus"/>
            <person name="Lorente B."/>
            <person name="Cabral C."/>
            <person name="Frias J."/>
            <person name="Faria J."/>
            <person name="Toubarro D."/>
        </authorList>
    </citation>
    <scope>NUCLEOTIDE SEQUENCE [LARGE SCALE GENOMIC DNA]</scope>
    <source>
        <strain evidence="2 3">ZMCS4</strain>
    </source>
</reference>
<sequence length="260" mass="28730">MSQTGLRIYPSKPHKVYFYATCLLDVLDPDGGISAIELIEQQGVEVVWVEKQSCCGQPAYTSGYQDQAKTVALSQMELFPKNYPIVVMSGSCAGMMFKHYPQLFKNDEIYADQAEAFAERVFEFSEFLAHICRAKLHDQGPLSSVVLHTSCSGRRELGIHASSQALLSQLKNVELKKADYESECCGFGGSFALRHSEVSQAMVEDKAKHLKQSGANYLVSADWGCLANINGHLAYRGEGNQFSGQHLASFLWQRTLGAKA</sequence>
<keyword evidence="3" id="KW-1185">Reference proteome</keyword>
<dbReference type="PANTHER" id="PTHR30296">
    <property type="entry name" value="UNCHARACTERIZED PROTEIN YKGE"/>
    <property type="match status" value="1"/>
</dbReference>
<protein>
    <submittedName>
        <fullName evidence="2">(Fe-S)-binding protein</fullName>
    </submittedName>
</protein>
<evidence type="ECO:0000259" key="1">
    <source>
        <dbReference type="Pfam" id="PF02754"/>
    </source>
</evidence>
<organism evidence="2 3">
    <name type="scientific">Agarivorans aestuarii</name>
    <dbReference type="NCBI Taxonomy" id="1563703"/>
    <lineage>
        <taxon>Bacteria</taxon>
        <taxon>Pseudomonadati</taxon>
        <taxon>Pseudomonadota</taxon>
        <taxon>Gammaproteobacteria</taxon>
        <taxon>Alteromonadales</taxon>
        <taxon>Alteromonadaceae</taxon>
        <taxon>Agarivorans</taxon>
    </lineage>
</organism>
<feature type="domain" description="Cysteine-rich" evidence="1">
    <location>
        <begin position="16"/>
        <end position="96"/>
    </location>
</feature>
<dbReference type="Proteomes" id="UP001310248">
    <property type="component" value="Unassembled WGS sequence"/>
</dbReference>
<proteinExistence type="predicted"/>
<comment type="caution">
    <text evidence="2">The sequence shown here is derived from an EMBL/GenBank/DDBJ whole genome shotgun (WGS) entry which is preliminary data.</text>
</comment>
<reference evidence="3" key="1">
    <citation type="submission" date="2023-07" db="EMBL/GenBank/DDBJ databases">
        <title>Draft genome sequence of Agarivorans aestuarii strain ZMCS4, a CAZymes producing bacteria isolated from the marine brown algae Clodostephus spongiosus.</title>
        <authorList>
            <person name="Lorente B."/>
            <person name="Cabral C."/>
            <person name="Frias J."/>
            <person name="Faria J."/>
            <person name="Toubarro D."/>
        </authorList>
    </citation>
    <scope>NUCLEOTIDE SEQUENCE [LARGE SCALE GENOMIC DNA]</scope>
    <source>
        <strain evidence="3">ZMCS4</strain>
    </source>
</reference>
<gene>
    <name evidence="2" type="ORF">SNR37_003799</name>
</gene>
<dbReference type="RefSeq" id="WP_329775494.1">
    <property type="nucleotide sequence ID" value="NZ_JAYDYW010000007.1"/>
</dbReference>
<dbReference type="PANTHER" id="PTHR30296:SF0">
    <property type="entry name" value="LACTATE UTILIZATION PROTEIN A"/>
    <property type="match status" value="1"/>
</dbReference>
<accession>A0ABU7G4M8</accession>
<evidence type="ECO:0000313" key="3">
    <source>
        <dbReference type="Proteomes" id="UP001310248"/>
    </source>
</evidence>
<dbReference type="EMBL" id="JAYDYW010000007">
    <property type="protein sequence ID" value="MEE1674362.1"/>
    <property type="molecule type" value="Genomic_DNA"/>
</dbReference>
<feature type="domain" description="Cysteine-rich" evidence="1">
    <location>
        <begin position="145"/>
        <end position="229"/>
    </location>
</feature>
<name>A0ABU7G4M8_9ALTE</name>
<dbReference type="InterPro" id="IPR004017">
    <property type="entry name" value="Cys_rich_dom"/>
</dbReference>